<evidence type="ECO:0000313" key="10">
    <source>
        <dbReference type="Proteomes" id="UP001157353"/>
    </source>
</evidence>
<comment type="function">
    <text evidence="5">Modulates RecA activity.</text>
</comment>
<keyword evidence="10" id="KW-1185">Reference proteome</keyword>
<sequence length="221" mass="26087">MSFNKPIKPATDIDGVKRSAFWHLGRRDHSEHELRSKLSRKTDNQAWIDTVIEECYEYRYLDDDRFTETFIRSSQNKGYGKNRIQRDLQLKGISNQLSAQHLQQSEFDYIDSAAQLLQKRYRERIENAHLKQKVMAFLQNKGHTFEHIFSAIECHNEHFPIEEYDALGDALKLLTGKFREPIIGQKVQDKAKRFLISRGYSFNDCQNAIKQFNLQLSEQEE</sequence>
<feature type="domain" description="RecX second three-helical" evidence="6">
    <location>
        <begin position="62"/>
        <end position="100"/>
    </location>
</feature>
<dbReference type="PANTHER" id="PTHR33602:SF1">
    <property type="entry name" value="REGULATORY PROTEIN RECX FAMILY PROTEIN"/>
    <property type="match status" value="1"/>
</dbReference>
<keyword evidence="4 5" id="KW-0963">Cytoplasm</keyword>
<accession>A0ABQ6DYU7</accession>
<protein>
    <recommendedName>
        <fullName evidence="3 5">Regulatory protein RecX</fullName>
    </recommendedName>
</protein>
<evidence type="ECO:0000256" key="3">
    <source>
        <dbReference type="ARBA" id="ARBA00018111"/>
    </source>
</evidence>
<dbReference type="InterPro" id="IPR036388">
    <property type="entry name" value="WH-like_DNA-bd_sf"/>
</dbReference>
<dbReference type="InterPro" id="IPR053925">
    <property type="entry name" value="RecX_HTH_3rd"/>
</dbReference>
<evidence type="ECO:0000256" key="4">
    <source>
        <dbReference type="ARBA" id="ARBA00022490"/>
    </source>
</evidence>
<reference evidence="10" key="1">
    <citation type="journal article" date="2019" name="Int. J. Syst. Evol. Microbiol.">
        <title>The Global Catalogue of Microorganisms (GCM) 10K type strain sequencing project: providing services to taxonomists for standard genome sequencing and annotation.</title>
        <authorList>
            <consortium name="The Broad Institute Genomics Platform"/>
            <consortium name="The Broad Institute Genome Sequencing Center for Infectious Disease"/>
            <person name="Wu L."/>
            <person name="Ma J."/>
        </authorList>
    </citation>
    <scope>NUCLEOTIDE SEQUENCE [LARGE SCALE GENOMIC DNA]</scope>
    <source>
        <strain evidence="10">NBRC 103166</strain>
    </source>
</reference>
<dbReference type="InterPro" id="IPR053926">
    <property type="entry name" value="RecX_HTH_1st"/>
</dbReference>
<dbReference type="HAMAP" id="MF_01114">
    <property type="entry name" value="RecX"/>
    <property type="match status" value="1"/>
</dbReference>
<name>A0ABQ6DYU7_9GAMM</name>
<feature type="domain" description="RecX third three-helical" evidence="7">
    <location>
        <begin position="109"/>
        <end position="152"/>
    </location>
</feature>
<feature type="domain" description="RecX first three-helical" evidence="8">
    <location>
        <begin position="18"/>
        <end position="55"/>
    </location>
</feature>
<dbReference type="InterPro" id="IPR053924">
    <property type="entry name" value="RecX_HTH_2nd"/>
</dbReference>
<dbReference type="Pfam" id="PF21981">
    <property type="entry name" value="RecX_HTH3"/>
    <property type="match status" value="1"/>
</dbReference>
<evidence type="ECO:0000259" key="7">
    <source>
        <dbReference type="Pfam" id="PF21981"/>
    </source>
</evidence>
<dbReference type="Pfam" id="PF02631">
    <property type="entry name" value="RecX_HTH2"/>
    <property type="match status" value="1"/>
</dbReference>
<evidence type="ECO:0000256" key="1">
    <source>
        <dbReference type="ARBA" id="ARBA00004496"/>
    </source>
</evidence>
<comment type="caution">
    <text evidence="9">The sequence shown here is derived from an EMBL/GenBank/DDBJ whole genome shotgun (WGS) entry which is preliminary data.</text>
</comment>
<dbReference type="EMBL" id="BSPQ01000002">
    <property type="protein sequence ID" value="GLS90267.1"/>
    <property type="molecule type" value="Genomic_DNA"/>
</dbReference>
<comment type="similarity">
    <text evidence="2 5">Belongs to the RecX family.</text>
</comment>
<dbReference type="Gene3D" id="1.10.10.10">
    <property type="entry name" value="Winged helix-like DNA-binding domain superfamily/Winged helix DNA-binding domain"/>
    <property type="match status" value="3"/>
</dbReference>
<proteinExistence type="inferred from homology"/>
<dbReference type="Proteomes" id="UP001157353">
    <property type="component" value="Unassembled WGS sequence"/>
</dbReference>
<comment type="subcellular location">
    <subcellularLocation>
        <location evidence="1 5">Cytoplasm</location>
    </subcellularLocation>
</comment>
<evidence type="ECO:0000259" key="6">
    <source>
        <dbReference type="Pfam" id="PF02631"/>
    </source>
</evidence>
<organism evidence="9 10">
    <name type="scientific">Psychromonas marina</name>
    <dbReference type="NCBI Taxonomy" id="88364"/>
    <lineage>
        <taxon>Bacteria</taxon>
        <taxon>Pseudomonadati</taxon>
        <taxon>Pseudomonadota</taxon>
        <taxon>Gammaproteobacteria</taxon>
        <taxon>Alteromonadales</taxon>
        <taxon>Psychromonadaceae</taxon>
        <taxon>Psychromonas</taxon>
    </lineage>
</organism>
<evidence type="ECO:0000256" key="2">
    <source>
        <dbReference type="ARBA" id="ARBA00009695"/>
    </source>
</evidence>
<evidence type="ECO:0000256" key="5">
    <source>
        <dbReference type="HAMAP-Rule" id="MF_01114"/>
    </source>
</evidence>
<dbReference type="InterPro" id="IPR003783">
    <property type="entry name" value="Regulatory_RecX"/>
</dbReference>
<evidence type="ECO:0000259" key="8">
    <source>
        <dbReference type="Pfam" id="PF21982"/>
    </source>
</evidence>
<evidence type="ECO:0000313" key="9">
    <source>
        <dbReference type="EMBL" id="GLS90267.1"/>
    </source>
</evidence>
<gene>
    <name evidence="5" type="primary">recX</name>
    <name evidence="9" type="ORF">GCM10007916_13340</name>
</gene>
<dbReference type="PANTHER" id="PTHR33602">
    <property type="entry name" value="REGULATORY PROTEIN RECX FAMILY PROTEIN"/>
    <property type="match status" value="1"/>
</dbReference>
<dbReference type="RefSeq" id="WP_284203384.1">
    <property type="nucleotide sequence ID" value="NZ_BSPQ01000002.1"/>
</dbReference>
<dbReference type="Pfam" id="PF21982">
    <property type="entry name" value="RecX_HTH1"/>
    <property type="match status" value="1"/>
</dbReference>